<feature type="transmembrane region" description="Helical" evidence="1">
    <location>
        <begin position="127"/>
        <end position="148"/>
    </location>
</feature>
<dbReference type="AlphaFoldDB" id="A0A4U1BQ69"/>
<proteinExistence type="predicted"/>
<feature type="transmembrane region" description="Helical" evidence="1">
    <location>
        <begin position="37"/>
        <end position="62"/>
    </location>
</feature>
<accession>A0A4U1BQ69</accession>
<keyword evidence="1" id="KW-0472">Membrane</keyword>
<sequence>METGLLILFFYGILHSFGPDHLVVIANFSIGKQSKAAFANVLLFAIGHGLMLLVFAKILSLYPLPEWVTASGDLIAASVICLMGAYLLYMALTNQIQFRQHMHEGKPHIHIWFGKAHEHDKKDKASALALGALMGMGGVRGMLVTLGVVDAASINLSLVAAFVAGVLLCFSLFGGAVLLFNRHFLTSQKNVKRTFACAGGVSLATGLMLLAG</sequence>
<evidence type="ECO:0000313" key="2">
    <source>
        <dbReference type="EMBL" id="TKB54695.1"/>
    </source>
</evidence>
<organism evidence="2 3">
    <name type="scientific">Ferrimonas aestuarii</name>
    <dbReference type="NCBI Taxonomy" id="2569539"/>
    <lineage>
        <taxon>Bacteria</taxon>
        <taxon>Pseudomonadati</taxon>
        <taxon>Pseudomonadota</taxon>
        <taxon>Gammaproteobacteria</taxon>
        <taxon>Alteromonadales</taxon>
        <taxon>Ferrimonadaceae</taxon>
        <taxon>Ferrimonas</taxon>
    </lineage>
</organism>
<feature type="transmembrane region" description="Helical" evidence="1">
    <location>
        <begin position="193"/>
        <end position="211"/>
    </location>
</feature>
<dbReference type="RefSeq" id="WP_136863495.1">
    <property type="nucleotide sequence ID" value="NZ_SWCJ01000007.1"/>
</dbReference>
<keyword evidence="3" id="KW-1185">Reference proteome</keyword>
<evidence type="ECO:0000313" key="3">
    <source>
        <dbReference type="Proteomes" id="UP000305675"/>
    </source>
</evidence>
<feature type="transmembrane region" description="Helical" evidence="1">
    <location>
        <begin position="154"/>
        <end position="181"/>
    </location>
</feature>
<feature type="transmembrane region" description="Helical" evidence="1">
    <location>
        <begin position="6"/>
        <end position="30"/>
    </location>
</feature>
<evidence type="ECO:0000256" key="1">
    <source>
        <dbReference type="SAM" id="Phobius"/>
    </source>
</evidence>
<dbReference type="Proteomes" id="UP000305675">
    <property type="component" value="Unassembled WGS sequence"/>
</dbReference>
<keyword evidence="1" id="KW-1133">Transmembrane helix</keyword>
<reference evidence="2 3" key="1">
    <citation type="submission" date="2019-04" db="EMBL/GenBank/DDBJ databases">
        <authorList>
            <person name="Hwang J.C."/>
        </authorList>
    </citation>
    <scope>NUCLEOTIDE SEQUENCE [LARGE SCALE GENOMIC DNA]</scope>
    <source>
        <strain evidence="2 3">IMCC35002</strain>
    </source>
</reference>
<name>A0A4U1BQ69_9GAMM</name>
<dbReference type="OrthoDB" id="5333961at2"/>
<comment type="caution">
    <text evidence="2">The sequence shown here is derived from an EMBL/GenBank/DDBJ whole genome shotgun (WGS) entry which is preliminary data.</text>
</comment>
<protein>
    <recommendedName>
        <fullName evidence="4">ABC-type nickel/cobalt efflux system, permease component RcnA</fullName>
    </recommendedName>
</protein>
<dbReference type="EMBL" id="SWCJ01000007">
    <property type="protein sequence ID" value="TKB54695.1"/>
    <property type="molecule type" value="Genomic_DNA"/>
</dbReference>
<keyword evidence="1" id="KW-0812">Transmembrane</keyword>
<evidence type="ECO:0008006" key="4">
    <source>
        <dbReference type="Google" id="ProtNLM"/>
    </source>
</evidence>
<gene>
    <name evidence="2" type="ORF">FCL42_11115</name>
</gene>
<feature type="transmembrane region" description="Helical" evidence="1">
    <location>
        <begin position="74"/>
        <end position="92"/>
    </location>
</feature>